<dbReference type="Proteomes" id="UP000007089">
    <property type="component" value="Chromosome"/>
</dbReference>
<organism evidence="2 3">
    <name type="scientific">Anaeromyxobacter dehalogenans (strain ATCC BAA-258 / DSM 21875 / 2CP-1)</name>
    <dbReference type="NCBI Taxonomy" id="455488"/>
    <lineage>
        <taxon>Bacteria</taxon>
        <taxon>Pseudomonadati</taxon>
        <taxon>Myxococcota</taxon>
        <taxon>Myxococcia</taxon>
        <taxon>Myxococcales</taxon>
        <taxon>Cystobacterineae</taxon>
        <taxon>Anaeromyxobacteraceae</taxon>
        <taxon>Anaeromyxobacter</taxon>
    </lineage>
</organism>
<feature type="transmembrane region" description="Helical" evidence="1">
    <location>
        <begin position="82"/>
        <end position="100"/>
    </location>
</feature>
<dbReference type="RefSeq" id="WP_012631797.1">
    <property type="nucleotide sequence ID" value="NC_011891.1"/>
</dbReference>
<evidence type="ECO:0000313" key="2">
    <source>
        <dbReference type="EMBL" id="ACL63743.1"/>
    </source>
</evidence>
<dbReference type="AlphaFoldDB" id="B8JA40"/>
<reference evidence="2" key="1">
    <citation type="submission" date="2009-01" db="EMBL/GenBank/DDBJ databases">
        <title>Complete sequence of Anaeromyxobacter dehalogenans 2CP-1.</title>
        <authorList>
            <consortium name="US DOE Joint Genome Institute"/>
            <person name="Lucas S."/>
            <person name="Copeland A."/>
            <person name="Lapidus A."/>
            <person name="Glavina del Rio T."/>
            <person name="Dalin E."/>
            <person name="Tice H."/>
            <person name="Bruce D."/>
            <person name="Goodwin L."/>
            <person name="Pitluck S."/>
            <person name="Saunders E."/>
            <person name="Brettin T."/>
            <person name="Detter J.C."/>
            <person name="Han C."/>
            <person name="Larimer F."/>
            <person name="Land M."/>
            <person name="Hauser L."/>
            <person name="Kyrpides N."/>
            <person name="Ovchinnikova G."/>
            <person name="Beliaev A.S."/>
            <person name="Richardson P."/>
        </authorList>
    </citation>
    <scope>NUCLEOTIDE SEQUENCE</scope>
    <source>
        <strain evidence="2">2CP-1</strain>
    </source>
</reference>
<protein>
    <submittedName>
        <fullName evidence="2">Uncharacterized protein</fullName>
    </submittedName>
</protein>
<keyword evidence="1" id="KW-0472">Membrane</keyword>
<sequence length="153" mass="16661">MNLLPFDRTELRSTSTPDEIAARVAELVTQGHWAAQRPFRGKLQGRRFQLVRNVQRPHAVVVGEIESAGAGSVVRLRFRLRWALAAFLGVWFALFSYAAAANLRGLASDVAGIVLALVAGTVTVGFAAALLTTPFRHDVRQALETLRAAVERA</sequence>
<dbReference type="HOGENOM" id="CLU_1709454_0_0_7"/>
<feature type="transmembrane region" description="Helical" evidence="1">
    <location>
        <begin position="112"/>
        <end position="131"/>
    </location>
</feature>
<gene>
    <name evidence="2" type="ordered locus">A2cp1_0386</name>
</gene>
<dbReference type="EMBL" id="CP001359">
    <property type="protein sequence ID" value="ACL63743.1"/>
    <property type="molecule type" value="Genomic_DNA"/>
</dbReference>
<keyword evidence="3" id="KW-1185">Reference proteome</keyword>
<evidence type="ECO:0000313" key="3">
    <source>
        <dbReference type="Proteomes" id="UP000007089"/>
    </source>
</evidence>
<proteinExistence type="predicted"/>
<keyword evidence="1" id="KW-0812">Transmembrane</keyword>
<name>B8JA40_ANAD2</name>
<evidence type="ECO:0000256" key="1">
    <source>
        <dbReference type="SAM" id="Phobius"/>
    </source>
</evidence>
<dbReference type="KEGG" id="acp:A2cp1_0386"/>
<keyword evidence="1" id="KW-1133">Transmembrane helix</keyword>
<accession>B8JA40</accession>